<evidence type="ECO:0000256" key="2">
    <source>
        <dbReference type="ARBA" id="ARBA00023125"/>
    </source>
</evidence>
<accession>A0A135NY81</accession>
<dbReference type="AlphaFoldDB" id="A0A135NY81"/>
<evidence type="ECO:0000313" key="6">
    <source>
        <dbReference type="EMBL" id="KXG84120.1"/>
    </source>
</evidence>
<dbReference type="Pfam" id="PF00440">
    <property type="entry name" value="TetR_N"/>
    <property type="match status" value="1"/>
</dbReference>
<comment type="caution">
    <text evidence="6">The sequence shown here is derived from an EMBL/GenBank/DDBJ whole genome shotgun (WGS) entry which is preliminary data.</text>
</comment>
<feature type="domain" description="HTH tetR-type" evidence="5">
    <location>
        <begin position="13"/>
        <end position="73"/>
    </location>
</feature>
<keyword evidence="1" id="KW-0805">Transcription regulation</keyword>
<dbReference type="InterPro" id="IPR001647">
    <property type="entry name" value="HTH_TetR"/>
</dbReference>
<protein>
    <submittedName>
        <fullName evidence="6">TetR family transcriptional regulator</fullName>
    </submittedName>
</protein>
<dbReference type="SUPFAM" id="SSF46689">
    <property type="entry name" value="Homeodomain-like"/>
    <property type="match status" value="1"/>
</dbReference>
<feature type="DNA-binding region" description="H-T-H motif" evidence="4">
    <location>
        <begin position="36"/>
        <end position="55"/>
    </location>
</feature>
<dbReference type="InterPro" id="IPR050109">
    <property type="entry name" value="HTH-type_TetR-like_transc_reg"/>
</dbReference>
<keyword evidence="3" id="KW-0804">Transcription</keyword>
<dbReference type="STRING" id="2052828.ATO67_14025"/>
<name>A0A135NY81_9HYPH</name>
<evidence type="ECO:0000256" key="1">
    <source>
        <dbReference type="ARBA" id="ARBA00023015"/>
    </source>
</evidence>
<dbReference type="InterPro" id="IPR009057">
    <property type="entry name" value="Homeodomain-like_sf"/>
</dbReference>
<dbReference type="Gene3D" id="1.10.357.10">
    <property type="entry name" value="Tetracycline Repressor, domain 2"/>
    <property type="match status" value="1"/>
</dbReference>
<dbReference type="PANTHER" id="PTHR30055:SF234">
    <property type="entry name" value="HTH-TYPE TRANSCRIPTIONAL REGULATOR BETI"/>
    <property type="match status" value="1"/>
</dbReference>
<proteinExistence type="predicted"/>
<dbReference type="EMBL" id="LNUW01000038">
    <property type="protein sequence ID" value="KXG84120.1"/>
    <property type="molecule type" value="Genomic_DNA"/>
</dbReference>
<dbReference type="GO" id="GO:0003700">
    <property type="term" value="F:DNA-binding transcription factor activity"/>
    <property type="evidence" value="ECO:0007669"/>
    <property type="project" value="TreeGrafter"/>
</dbReference>
<dbReference type="PRINTS" id="PR00455">
    <property type="entry name" value="HTHTETR"/>
</dbReference>
<organism evidence="6 7">
    <name type="scientific">Agrobacterium bohemicum</name>
    <dbReference type="NCBI Taxonomy" id="2052828"/>
    <lineage>
        <taxon>Bacteria</taxon>
        <taxon>Pseudomonadati</taxon>
        <taxon>Pseudomonadota</taxon>
        <taxon>Alphaproteobacteria</taxon>
        <taxon>Hyphomicrobiales</taxon>
        <taxon>Rhizobiaceae</taxon>
        <taxon>Rhizobium/Agrobacterium group</taxon>
        <taxon>Agrobacterium</taxon>
    </lineage>
</organism>
<evidence type="ECO:0000313" key="7">
    <source>
        <dbReference type="Proteomes" id="UP000070498"/>
    </source>
</evidence>
<gene>
    <name evidence="6" type="ORF">ATO67_14025</name>
</gene>
<dbReference type="GO" id="GO:0000976">
    <property type="term" value="F:transcription cis-regulatory region binding"/>
    <property type="evidence" value="ECO:0007669"/>
    <property type="project" value="TreeGrafter"/>
</dbReference>
<sequence>MSMEIDRRTRKRLATRQVISDVATRLFLKKGFDNVTVDEIAEAADVGRKTVFNHFARKEDMFFDLDGQGRRDLEDALKSRQGGASLVETLRLFAHRSALEGRPYIRFFPGSQQFVSAVVASEALTARARAIRDELTDVLSNALSEAAGQPAGDPAANLSAALFVTTWVVAAIEGHRVFGEREDAEEAVASFLAMIDLGTRGLKVAMDSTPYE</sequence>
<dbReference type="PROSITE" id="PS50977">
    <property type="entry name" value="HTH_TETR_2"/>
    <property type="match status" value="1"/>
</dbReference>
<keyword evidence="7" id="KW-1185">Reference proteome</keyword>
<evidence type="ECO:0000259" key="5">
    <source>
        <dbReference type="PROSITE" id="PS50977"/>
    </source>
</evidence>
<dbReference type="Proteomes" id="UP000070498">
    <property type="component" value="Unassembled WGS sequence"/>
</dbReference>
<dbReference type="PANTHER" id="PTHR30055">
    <property type="entry name" value="HTH-TYPE TRANSCRIPTIONAL REGULATOR RUTR"/>
    <property type="match status" value="1"/>
</dbReference>
<evidence type="ECO:0000256" key="4">
    <source>
        <dbReference type="PROSITE-ProRule" id="PRU00335"/>
    </source>
</evidence>
<evidence type="ECO:0000256" key="3">
    <source>
        <dbReference type="ARBA" id="ARBA00023163"/>
    </source>
</evidence>
<keyword evidence="2 4" id="KW-0238">DNA-binding</keyword>
<reference evidence="6 7" key="1">
    <citation type="submission" date="2015-11" db="EMBL/GenBank/DDBJ databases">
        <title>Draft genome sequence of Agrobacterium sp. R89-1.</title>
        <authorList>
            <person name="Zahradnik J."/>
            <person name="Kyslikova E."/>
            <person name="Palyzova A."/>
            <person name="Kyslik P."/>
        </authorList>
    </citation>
    <scope>NUCLEOTIDE SEQUENCE [LARGE SCALE GENOMIC DNA]</scope>
    <source>
        <strain evidence="6 7">R89-1</strain>
    </source>
</reference>